<dbReference type="NCBIfam" id="TIGR00097">
    <property type="entry name" value="HMP-P_kinase"/>
    <property type="match status" value="1"/>
</dbReference>
<dbReference type="GeneID" id="92209852"/>
<keyword evidence="4" id="KW-1185">Reference proteome</keyword>
<dbReference type="CDD" id="cd01169">
    <property type="entry name" value="HMPP_kinase"/>
    <property type="match status" value="1"/>
</dbReference>
<feature type="domain" description="Pyridoxamine kinase/Phosphomethylpyrimidine kinase" evidence="2">
    <location>
        <begin position="28"/>
        <end position="292"/>
    </location>
</feature>
<dbReference type="Pfam" id="PF03070">
    <property type="entry name" value="TENA_THI-4"/>
    <property type="match status" value="1"/>
</dbReference>
<evidence type="ECO:0000259" key="1">
    <source>
        <dbReference type="Pfam" id="PF03070"/>
    </source>
</evidence>
<dbReference type="Pfam" id="PF08543">
    <property type="entry name" value="Phos_pyr_kin"/>
    <property type="match status" value="1"/>
</dbReference>
<evidence type="ECO:0000313" key="3">
    <source>
        <dbReference type="EMBL" id="CAK9440637.1"/>
    </source>
</evidence>
<dbReference type="InterPro" id="IPR016084">
    <property type="entry name" value="Haem_Oase-like_multi-hlx"/>
</dbReference>
<dbReference type="InterPro" id="IPR004305">
    <property type="entry name" value="Thiaminase-2/PQQC"/>
</dbReference>
<name>A0ABP0ZSW2_9ASCO</name>
<sequence>MISNRFKLRDTEPEPVQLPVVLTYAGSDSSGGAGVEADLKTFSAFGVYGITCITALTAQNTTGVRQIAKTPQKMVSEILQANLEDFYGYKDAPLKAIKTGMLTEEAIYELAKLDLDVKMVVDPVMVSTSGSTLFDVEGVGICVKKLMSKAFLVTPNFEEAKTLFKLKGEDFQVTNLKEFTNFTIALQQVLKCKNLLVKGGHIPFDENNNVSASGTKIIDLLYEGESETITVFESTYIPSENSHGTGCTLSSAIAANLAKEKPLVDSVAVSIDFIHKGMRRMSKLGHGNGPLNHLVKPAASIEDVIESVPQIVHFSDNHTILDFMKQHADVKGNWSRYTEHPFVRSVAHNELPFDKFIYYLTQDYHYLIIYARIHALAASKAPTYQQAHAQATIIGEIVMEIEKHKEKMKVYDVDYDRDIDKLTPGKACRAYCDYLMDIGSKEDFLGIKVALAPCLHGYAEAGAHGQKLRLSNSRDFEHSDIYQQWLDDYTSDWYSNADKEGRSALHALTAEGVDAKRLESLVKIFNDVTQLEIDFWNEVLDL</sequence>
<dbReference type="SUPFAM" id="SSF48613">
    <property type="entry name" value="Heme oxygenase-like"/>
    <property type="match status" value="1"/>
</dbReference>
<reference evidence="3 4" key="1">
    <citation type="submission" date="2024-03" db="EMBL/GenBank/DDBJ databases">
        <authorList>
            <person name="Brejova B."/>
        </authorList>
    </citation>
    <scope>NUCLEOTIDE SEQUENCE [LARGE SCALE GENOMIC DNA]</scope>
    <source>
        <strain evidence="3 4">CBS 14171</strain>
    </source>
</reference>
<dbReference type="Gene3D" id="1.20.910.10">
    <property type="entry name" value="Heme oxygenase-like"/>
    <property type="match status" value="1"/>
</dbReference>
<dbReference type="NCBIfam" id="TIGR04306">
    <property type="entry name" value="salvage_TenA"/>
    <property type="match status" value="1"/>
</dbReference>
<dbReference type="InterPro" id="IPR004399">
    <property type="entry name" value="HMP/HMP-P_kinase_dom"/>
</dbReference>
<dbReference type="Proteomes" id="UP001497383">
    <property type="component" value="Chromosome 5"/>
</dbReference>
<accession>A0ABP0ZSW2</accession>
<proteinExistence type="predicted"/>
<organism evidence="3 4">
    <name type="scientific">Lodderomyces beijingensis</name>
    <dbReference type="NCBI Taxonomy" id="1775926"/>
    <lineage>
        <taxon>Eukaryota</taxon>
        <taxon>Fungi</taxon>
        <taxon>Dikarya</taxon>
        <taxon>Ascomycota</taxon>
        <taxon>Saccharomycotina</taxon>
        <taxon>Pichiomycetes</taxon>
        <taxon>Debaryomycetaceae</taxon>
        <taxon>Candida/Lodderomyces clade</taxon>
        <taxon>Lodderomyces</taxon>
    </lineage>
</organism>
<dbReference type="PANTHER" id="PTHR20858:SF17">
    <property type="entry name" value="HYDROXYMETHYLPYRIMIDINE_PHOSPHOMETHYLPYRIMIDINE KINASE THI20-RELATED"/>
    <property type="match status" value="1"/>
</dbReference>
<dbReference type="CDD" id="cd19367">
    <property type="entry name" value="TenA_C_ScTHI20-like"/>
    <property type="match status" value="1"/>
</dbReference>
<evidence type="ECO:0008006" key="5">
    <source>
        <dbReference type="Google" id="ProtNLM"/>
    </source>
</evidence>
<dbReference type="InterPro" id="IPR013749">
    <property type="entry name" value="PM/HMP-P_kinase-1"/>
</dbReference>
<feature type="domain" description="Thiaminase-2/PQQC" evidence="1">
    <location>
        <begin position="327"/>
        <end position="541"/>
    </location>
</feature>
<dbReference type="PANTHER" id="PTHR20858">
    <property type="entry name" value="PHOSPHOMETHYLPYRIMIDINE KINASE"/>
    <property type="match status" value="1"/>
</dbReference>
<dbReference type="InterPro" id="IPR029056">
    <property type="entry name" value="Ribokinase-like"/>
</dbReference>
<evidence type="ECO:0000313" key="4">
    <source>
        <dbReference type="Proteomes" id="UP001497383"/>
    </source>
</evidence>
<dbReference type="Gene3D" id="3.40.1190.20">
    <property type="match status" value="1"/>
</dbReference>
<dbReference type="RefSeq" id="XP_066831594.1">
    <property type="nucleotide sequence ID" value="XM_066974901.1"/>
</dbReference>
<dbReference type="SUPFAM" id="SSF53613">
    <property type="entry name" value="Ribokinase-like"/>
    <property type="match status" value="1"/>
</dbReference>
<dbReference type="InterPro" id="IPR027574">
    <property type="entry name" value="Thiaminase_II"/>
</dbReference>
<protein>
    <recommendedName>
        <fullName evidence="5">Phosphomethylpyrimidine kinase THI20</fullName>
    </recommendedName>
</protein>
<evidence type="ECO:0000259" key="2">
    <source>
        <dbReference type="Pfam" id="PF08543"/>
    </source>
</evidence>
<dbReference type="EMBL" id="OZ022409">
    <property type="protein sequence ID" value="CAK9440637.1"/>
    <property type="molecule type" value="Genomic_DNA"/>
</dbReference>
<gene>
    <name evidence="3" type="ORF">LODBEIA_P46560</name>
</gene>